<dbReference type="AlphaFoldDB" id="A0A517QEK1"/>
<feature type="region of interest" description="Disordered" evidence="1">
    <location>
        <begin position="24"/>
        <end position="46"/>
    </location>
</feature>
<dbReference type="RefSeq" id="WP_197997373.1">
    <property type="nucleotide sequence ID" value="NZ_CP037421.1"/>
</dbReference>
<proteinExistence type="predicted"/>
<organism evidence="2 3">
    <name type="scientific">Gimesia panareensis</name>
    <dbReference type="NCBI Taxonomy" id="2527978"/>
    <lineage>
        <taxon>Bacteria</taxon>
        <taxon>Pseudomonadati</taxon>
        <taxon>Planctomycetota</taxon>
        <taxon>Planctomycetia</taxon>
        <taxon>Planctomycetales</taxon>
        <taxon>Planctomycetaceae</taxon>
        <taxon>Gimesia</taxon>
    </lineage>
</organism>
<dbReference type="Proteomes" id="UP000315647">
    <property type="component" value="Chromosome"/>
</dbReference>
<name>A0A517QEK1_9PLAN</name>
<protein>
    <submittedName>
        <fullName evidence="2">Uncharacterized protein</fullName>
    </submittedName>
</protein>
<accession>A0A517QEK1</accession>
<evidence type="ECO:0000256" key="1">
    <source>
        <dbReference type="SAM" id="MobiDB-lite"/>
    </source>
</evidence>
<reference evidence="2 3" key="1">
    <citation type="submission" date="2019-03" db="EMBL/GenBank/DDBJ databases">
        <title>Deep-cultivation of Planctomycetes and their phenomic and genomic characterization uncovers novel biology.</title>
        <authorList>
            <person name="Wiegand S."/>
            <person name="Jogler M."/>
            <person name="Boedeker C."/>
            <person name="Pinto D."/>
            <person name="Vollmers J."/>
            <person name="Rivas-Marin E."/>
            <person name="Kohn T."/>
            <person name="Peeters S.H."/>
            <person name="Heuer A."/>
            <person name="Rast P."/>
            <person name="Oberbeckmann S."/>
            <person name="Bunk B."/>
            <person name="Jeske O."/>
            <person name="Meyerdierks A."/>
            <person name="Storesund J.E."/>
            <person name="Kallscheuer N."/>
            <person name="Luecker S."/>
            <person name="Lage O.M."/>
            <person name="Pohl T."/>
            <person name="Merkel B.J."/>
            <person name="Hornburger P."/>
            <person name="Mueller R.-W."/>
            <person name="Bruemmer F."/>
            <person name="Labrenz M."/>
            <person name="Spormann A.M."/>
            <person name="Op den Camp H."/>
            <person name="Overmann J."/>
            <person name="Amann R."/>
            <person name="Jetten M.S.M."/>
            <person name="Mascher T."/>
            <person name="Medema M.H."/>
            <person name="Devos D.P."/>
            <person name="Kaster A.-K."/>
            <person name="Ovreas L."/>
            <person name="Rohde M."/>
            <person name="Galperin M.Y."/>
            <person name="Jogler C."/>
        </authorList>
    </citation>
    <scope>NUCLEOTIDE SEQUENCE [LARGE SCALE GENOMIC DNA]</scope>
    <source>
        <strain evidence="2 3">Enr10</strain>
    </source>
</reference>
<evidence type="ECO:0000313" key="3">
    <source>
        <dbReference type="Proteomes" id="UP000315647"/>
    </source>
</evidence>
<feature type="compositionally biased region" description="Acidic residues" evidence="1">
    <location>
        <begin position="24"/>
        <end position="35"/>
    </location>
</feature>
<keyword evidence="3" id="KW-1185">Reference proteome</keyword>
<gene>
    <name evidence="2" type="ORF">Enr10x_53930</name>
</gene>
<sequence>MIRSISATHKEALIDAKYAHRPFDEEDDYEEDVSEGEPKTGWDSIY</sequence>
<evidence type="ECO:0000313" key="2">
    <source>
        <dbReference type="EMBL" id="QDT30034.1"/>
    </source>
</evidence>
<dbReference type="EMBL" id="CP037421">
    <property type="protein sequence ID" value="QDT30034.1"/>
    <property type="molecule type" value="Genomic_DNA"/>
</dbReference>